<feature type="coiled-coil region" evidence="1">
    <location>
        <begin position="569"/>
        <end position="609"/>
    </location>
</feature>
<dbReference type="GO" id="GO:0003755">
    <property type="term" value="F:peptidyl-prolyl cis-trans isomerase activity"/>
    <property type="evidence" value="ECO:0007669"/>
    <property type="project" value="InterPro"/>
</dbReference>
<organism evidence="4 5">
    <name type="scientific">Pseudocohnilembus persalinus</name>
    <name type="common">Ciliate</name>
    <dbReference type="NCBI Taxonomy" id="266149"/>
    <lineage>
        <taxon>Eukaryota</taxon>
        <taxon>Sar</taxon>
        <taxon>Alveolata</taxon>
        <taxon>Ciliophora</taxon>
        <taxon>Intramacronucleata</taxon>
        <taxon>Oligohymenophorea</taxon>
        <taxon>Scuticociliatia</taxon>
        <taxon>Philasterida</taxon>
        <taxon>Pseudocohnilembidae</taxon>
        <taxon>Pseudocohnilembus</taxon>
    </lineage>
</organism>
<dbReference type="Proteomes" id="UP000054937">
    <property type="component" value="Unassembled WGS sequence"/>
</dbReference>
<dbReference type="PROSITE" id="PS50011">
    <property type="entry name" value="PROTEIN_KINASE_DOM"/>
    <property type="match status" value="1"/>
</dbReference>
<comment type="caution">
    <text evidence="4">The sequence shown here is derived from an EMBL/GenBank/DDBJ whole genome shotgun (WGS) entry which is preliminary data.</text>
</comment>
<evidence type="ECO:0000256" key="1">
    <source>
        <dbReference type="SAM" id="Coils"/>
    </source>
</evidence>
<dbReference type="InterPro" id="IPR029000">
    <property type="entry name" value="Cyclophilin-like_dom_sf"/>
</dbReference>
<feature type="domain" description="PPIase cyclophilin-type" evidence="3">
    <location>
        <begin position="60"/>
        <end position="190"/>
    </location>
</feature>
<feature type="coiled-coil region" evidence="1">
    <location>
        <begin position="695"/>
        <end position="732"/>
    </location>
</feature>
<dbReference type="OrthoDB" id="193499at2759"/>
<evidence type="ECO:0000313" key="4">
    <source>
        <dbReference type="EMBL" id="KRX00846.1"/>
    </source>
</evidence>
<dbReference type="GO" id="GO:0016018">
    <property type="term" value="F:cyclosporin A binding"/>
    <property type="evidence" value="ECO:0007669"/>
    <property type="project" value="TreeGrafter"/>
</dbReference>
<keyword evidence="4" id="KW-0418">Kinase</keyword>
<dbReference type="AlphaFoldDB" id="A0A0V0QF56"/>
<evidence type="ECO:0000259" key="3">
    <source>
        <dbReference type="PROSITE" id="PS50072"/>
    </source>
</evidence>
<feature type="domain" description="Protein kinase" evidence="2">
    <location>
        <begin position="232"/>
        <end position="586"/>
    </location>
</feature>
<keyword evidence="1" id="KW-0175">Coiled coil</keyword>
<protein>
    <submittedName>
        <fullName evidence="4">Protein kinase-like domain</fullName>
    </submittedName>
</protein>
<dbReference type="InterPro" id="IPR011009">
    <property type="entry name" value="Kinase-like_dom_sf"/>
</dbReference>
<dbReference type="GO" id="GO:0004672">
    <property type="term" value="F:protein kinase activity"/>
    <property type="evidence" value="ECO:0007669"/>
    <property type="project" value="InterPro"/>
</dbReference>
<dbReference type="InterPro" id="IPR002130">
    <property type="entry name" value="Cyclophilin-type_PPIase_dom"/>
</dbReference>
<dbReference type="SUPFAM" id="SSF50891">
    <property type="entry name" value="Cyclophilin-like"/>
    <property type="match status" value="1"/>
</dbReference>
<dbReference type="InParanoid" id="A0A0V0QF56"/>
<dbReference type="PROSITE" id="PS50072">
    <property type="entry name" value="CSA_PPIASE_2"/>
    <property type="match status" value="1"/>
</dbReference>
<sequence>MIVRGKQNENCILDGKIILNKRNKIREVDVEVKNQNQNQNQKQNQKEEQHQKVKEKLFTLILELDADICPKTCLNFFSLCKGDKKNSQGQFLDYKRSKFSRKNEGYICGGKLENLEDFQGEGNIFGKKFFEDEIYTILHDKIGLISMSQSSDGGGKRHKNSSEFFITLQNNLQEFLDRKYVAFGKVVHGLVDFLQFCEEDCFSVNQNLDWDIVQCGEYFYGRGNFEIKIYLNEFVKQILEQNKDKIHQTEQKDKKYWKKQVEVQFKELFCQYWEIQVCNQLGCLEVQNNENNQKNYKIQKNKNENQELEQCSSDSEMTQYDEEFEQQTKNLDIKHIFFNKNYAYEKKGLIFYKSQSQIVLLEEFQFDANYNCLYYGSGEGDLLNYCKIRKQMNSKGLKLKEIMDIFYFLLQSMILMNKCGVRYTDIKPQNVILRQNSEKNGYNLSFKEISTSYIQNLDLSQRQNSGQLKEQQKQQYPNYFSQAYFNLEFFEELKKSKKNNYNSGQFNLSEKEQCALEIYSIGRTLQSCITGGEIGGKNEEEIQQFLEKFSGFLGEKLSNIMRKMLLNSNFNKQKQFEQEMEEIQKIEQENQLQNEKQNQNNNNNLLSINQKKKEQASSQRMVNMSNLSSQQMLDGNKSVIQGSTQNITNNQLSQWQIFESQQQERREQKKKFCYYVNFWDLLEDLEEVEQEIEYQNIWKKQIQKKQRENDQIQNQENKIQNQSIQIQNLSLQKISVNSKQGSCLINEGNFSKRGSIIQNNENNQSYQQQYEKEMNLYLFELQKKFYEGNIIQLDFQLDENGEVIWMIRQTLTPKEKNLCQKSFILGSGAIKSSREIEKNIKNTPFPCIKSTFATIQKILNRILLQQ</sequence>
<dbReference type="GO" id="GO:0005737">
    <property type="term" value="C:cytoplasm"/>
    <property type="evidence" value="ECO:0007669"/>
    <property type="project" value="TreeGrafter"/>
</dbReference>
<dbReference type="InterPro" id="IPR000719">
    <property type="entry name" value="Prot_kinase_dom"/>
</dbReference>
<proteinExistence type="predicted"/>
<accession>A0A0V0QF56</accession>
<dbReference type="EMBL" id="LDAU01000181">
    <property type="protein sequence ID" value="KRX00846.1"/>
    <property type="molecule type" value="Genomic_DNA"/>
</dbReference>
<reference evidence="4 5" key="1">
    <citation type="journal article" date="2015" name="Sci. Rep.">
        <title>Genome of the facultative scuticociliatosis pathogen Pseudocohnilembus persalinus provides insight into its virulence through horizontal gene transfer.</title>
        <authorList>
            <person name="Xiong J."/>
            <person name="Wang G."/>
            <person name="Cheng J."/>
            <person name="Tian M."/>
            <person name="Pan X."/>
            <person name="Warren A."/>
            <person name="Jiang C."/>
            <person name="Yuan D."/>
            <person name="Miao W."/>
        </authorList>
    </citation>
    <scope>NUCLEOTIDE SEQUENCE [LARGE SCALE GENOMIC DNA]</scope>
    <source>
        <strain evidence="4">36N120E</strain>
    </source>
</reference>
<gene>
    <name evidence="4" type="ORF">PPERSA_02025</name>
</gene>
<evidence type="ECO:0000259" key="2">
    <source>
        <dbReference type="PROSITE" id="PS50011"/>
    </source>
</evidence>
<keyword evidence="4" id="KW-0808">Transferase</keyword>
<dbReference type="Pfam" id="PF00160">
    <property type="entry name" value="Pro_isomerase"/>
    <property type="match status" value="1"/>
</dbReference>
<dbReference type="SUPFAM" id="SSF56112">
    <property type="entry name" value="Protein kinase-like (PK-like)"/>
    <property type="match status" value="1"/>
</dbReference>
<dbReference type="PANTHER" id="PTHR11071:SF561">
    <property type="entry name" value="PEPTIDYL-PROLYL CIS-TRANS ISOMERASE D-RELATED"/>
    <property type="match status" value="1"/>
</dbReference>
<dbReference type="InterPro" id="IPR008271">
    <property type="entry name" value="Ser/Thr_kinase_AS"/>
</dbReference>
<dbReference type="GO" id="GO:0006457">
    <property type="term" value="P:protein folding"/>
    <property type="evidence" value="ECO:0007669"/>
    <property type="project" value="TreeGrafter"/>
</dbReference>
<dbReference type="PROSITE" id="PS00108">
    <property type="entry name" value="PROTEIN_KINASE_ST"/>
    <property type="match status" value="1"/>
</dbReference>
<keyword evidence="5" id="KW-1185">Reference proteome</keyword>
<dbReference type="GO" id="GO:0005524">
    <property type="term" value="F:ATP binding"/>
    <property type="evidence" value="ECO:0007669"/>
    <property type="project" value="InterPro"/>
</dbReference>
<feature type="coiled-coil region" evidence="1">
    <location>
        <begin position="25"/>
        <end position="56"/>
    </location>
</feature>
<name>A0A0V0QF56_PSEPJ</name>
<evidence type="ECO:0000313" key="5">
    <source>
        <dbReference type="Proteomes" id="UP000054937"/>
    </source>
</evidence>
<dbReference type="Gene3D" id="1.10.510.10">
    <property type="entry name" value="Transferase(Phosphotransferase) domain 1"/>
    <property type="match status" value="1"/>
</dbReference>
<dbReference type="Gene3D" id="2.40.100.10">
    <property type="entry name" value="Cyclophilin-like"/>
    <property type="match status" value="1"/>
</dbReference>
<dbReference type="PANTHER" id="PTHR11071">
    <property type="entry name" value="PEPTIDYL-PROLYL CIS-TRANS ISOMERASE"/>
    <property type="match status" value="1"/>
</dbReference>